<evidence type="ECO:0000313" key="3">
    <source>
        <dbReference type="Proteomes" id="UP000829196"/>
    </source>
</evidence>
<dbReference type="AlphaFoldDB" id="A0A8T3B9S9"/>
<feature type="compositionally biased region" description="Basic residues" evidence="1">
    <location>
        <begin position="1"/>
        <end position="11"/>
    </location>
</feature>
<evidence type="ECO:0000256" key="1">
    <source>
        <dbReference type="SAM" id="MobiDB-lite"/>
    </source>
</evidence>
<dbReference type="Proteomes" id="UP000829196">
    <property type="component" value="Unassembled WGS sequence"/>
</dbReference>
<sequence>MDIKQPRHKVNPTKSSSGTSRLINEEKAWSRFGCYEPPIIAGRSMTWRFGLNKEITRQEETSESCG</sequence>
<evidence type="ECO:0000313" key="2">
    <source>
        <dbReference type="EMBL" id="KAI0508217.1"/>
    </source>
</evidence>
<organism evidence="2 3">
    <name type="scientific">Dendrobium nobile</name>
    <name type="common">Orchid</name>
    <dbReference type="NCBI Taxonomy" id="94219"/>
    <lineage>
        <taxon>Eukaryota</taxon>
        <taxon>Viridiplantae</taxon>
        <taxon>Streptophyta</taxon>
        <taxon>Embryophyta</taxon>
        <taxon>Tracheophyta</taxon>
        <taxon>Spermatophyta</taxon>
        <taxon>Magnoliopsida</taxon>
        <taxon>Liliopsida</taxon>
        <taxon>Asparagales</taxon>
        <taxon>Orchidaceae</taxon>
        <taxon>Epidendroideae</taxon>
        <taxon>Malaxideae</taxon>
        <taxon>Dendrobiinae</taxon>
        <taxon>Dendrobium</taxon>
    </lineage>
</organism>
<feature type="region of interest" description="Disordered" evidence="1">
    <location>
        <begin position="1"/>
        <end position="22"/>
    </location>
</feature>
<feature type="compositionally biased region" description="Polar residues" evidence="1">
    <location>
        <begin position="12"/>
        <end position="22"/>
    </location>
</feature>
<gene>
    <name evidence="2" type="ORF">KFK09_014352</name>
</gene>
<keyword evidence="3" id="KW-1185">Reference proteome</keyword>
<proteinExistence type="predicted"/>
<accession>A0A8T3B9S9</accession>
<reference evidence="2" key="1">
    <citation type="journal article" date="2022" name="Front. Genet.">
        <title>Chromosome-Scale Assembly of the Dendrobium nobile Genome Provides Insights Into the Molecular Mechanism of the Biosynthesis of the Medicinal Active Ingredient of Dendrobium.</title>
        <authorList>
            <person name="Xu Q."/>
            <person name="Niu S.-C."/>
            <person name="Li K.-L."/>
            <person name="Zheng P.-J."/>
            <person name="Zhang X.-J."/>
            <person name="Jia Y."/>
            <person name="Liu Y."/>
            <person name="Niu Y.-X."/>
            <person name="Yu L.-H."/>
            <person name="Chen D.-F."/>
            <person name="Zhang G.-Q."/>
        </authorList>
    </citation>
    <scope>NUCLEOTIDE SEQUENCE</scope>
    <source>
        <tissue evidence="2">Leaf</tissue>
    </source>
</reference>
<dbReference type="EMBL" id="JAGYWB010000010">
    <property type="protein sequence ID" value="KAI0508217.1"/>
    <property type="molecule type" value="Genomic_DNA"/>
</dbReference>
<comment type="caution">
    <text evidence="2">The sequence shown here is derived from an EMBL/GenBank/DDBJ whole genome shotgun (WGS) entry which is preliminary data.</text>
</comment>
<protein>
    <submittedName>
        <fullName evidence="2">Uncharacterized protein</fullName>
    </submittedName>
</protein>
<name>A0A8T3B9S9_DENNO</name>